<gene>
    <name evidence="5" type="ORF">PV327_010742</name>
</gene>
<dbReference type="InterPro" id="IPR028909">
    <property type="entry name" value="bL21-like"/>
</dbReference>
<dbReference type="GO" id="GO:0003735">
    <property type="term" value="F:structural constituent of ribosome"/>
    <property type="evidence" value="ECO:0007669"/>
    <property type="project" value="InterPro"/>
</dbReference>
<comment type="caution">
    <text evidence="5">The sequence shown here is derived from an EMBL/GenBank/DDBJ whole genome shotgun (WGS) entry which is preliminary data.</text>
</comment>
<evidence type="ECO:0000313" key="5">
    <source>
        <dbReference type="EMBL" id="KAK0159648.1"/>
    </source>
</evidence>
<dbReference type="PANTHER" id="PTHR21349">
    <property type="entry name" value="50S RIBOSOMAL PROTEIN L21"/>
    <property type="match status" value="1"/>
</dbReference>
<evidence type="ECO:0000256" key="3">
    <source>
        <dbReference type="ARBA" id="ARBA00023274"/>
    </source>
</evidence>
<evidence type="ECO:0000256" key="1">
    <source>
        <dbReference type="ARBA" id="ARBA00008563"/>
    </source>
</evidence>
<dbReference type="GO" id="GO:0003723">
    <property type="term" value="F:RNA binding"/>
    <property type="evidence" value="ECO:0007669"/>
    <property type="project" value="InterPro"/>
</dbReference>
<dbReference type="NCBIfam" id="TIGR00061">
    <property type="entry name" value="L21"/>
    <property type="match status" value="1"/>
</dbReference>
<dbReference type="InterPro" id="IPR036164">
    <property type="entry name" value="bL21-like_sf"/>
</dbReference>
<dbReference type="GO" id="GO:0005762">
    <property type="term" value="C:mitochondrial large ribosomal subunit"/>
    <property type="evidence" value="ECO:0007669"/>
    <property type="project" value="TreeGrafter"/>
</dbReference>
<sequence>MAALRRLSGLFGAVNNYYLKPITSIFNNNTSLSAQKTCRFQQFRDFKTFLPWIPMEKNIAMEVPELTQEEEKLSNDIVNIINKQLETNTQSRLFAIVSIAGKQFKITENDIVIIQGYWPPNPGDKIKLEKVLLVGGTDFSLIGQPLLNREMVNITATVIEKTFSHTKTRFRMRKRKQYRRTKFERTQHTMVRINSIDVHAPIDVKKEVEGLDRIY</sequence>
<dbReference type="Pfam" id="PF00829">
    <property type="entry name" value="Ribosomal_L21p"/>
    <property type="match status" value="1"/>
</dbReference>
<dbReference type="PANTHER" id="PTHR21349:SF0">
    <property type="entry name" value="LARGE RIBOSOMAL SUBUNIT PROTEIN BL21M"/>
    <property type="match status" value="1"/>
</dbReference>
<dbReference type="SUPFAM" id="SSF141091">
    <property type="entry name" value="L21p-like"/>
    <property type="match status" value="1"/>
</dbReference>
<accession>A0AA39C898</accession>
<name>A0AA39C898_MICHY</name>
<evidence type="ECO:0000256" key="2">
    <source>
        <dbReference type="ARBA" id="ARBA00022980"/>
    </source>
</evidence>
<protein>
    <recommendedName>
        <fullName evidence="4">Large ribosomal subunit protein bL21m</fullName>
    </recommendedName>
</protein>
<dbReference type="AlphaFoldDB" id="A0AA39C898"/>
<dbReference type="HAMAP" id="MF_01363">
    <property type="entry name" value="Ribosomal_bL21"/>
    <property type="match status" value="1"/>
</dbReference>
<proteinExistence type="inferred from homology"/>
<dbReference type="InterPro" id="IPR001787">
    <property type="entry name" value="Ribosomal_bL21"/>
</dbReference>
<keyword evidence="3" id="KW-0687">Ribonucleoprotein</keyword>
<reference evidence="5" key="1">
    <citation type="journal article" date="2023" name="bioRxiv">
        <title>Scaffold-level genome assemblies of two parasitoid biocontrol wasps reveal the parthenogenesis mechanism and an associated novel virus.</title>
        <authorList>
            <person name="Inwood S."/>
            <person name="Skelly J."/>
            <person name="Guhlin J."/>
            <person name="Harrop T."/>
            <person name="Goldson S."/>
            <person name="Dearden P."/>
        </authorList>
    </citation>
    <scope>NUCLEOTIDE SEQUENCE</scope>
    <source>
        <strain evidence="5">Lincoln</strain>
        <tissue evidence="5">Whole body</tissue>
    </source>
</reference>
<keyword evidence="6" id="KW-1185">Reference proteome</keyword>
<organism evidence="5 6">
    <name type="scientific">Microctonus hyperodae</name>
    <name type="common">Parasitoid wasp</name>
    <dbReference type="NCBI Taxonomy" id="165561"/>
    <lineage>
        <taxon>Eukaryota</taxon>
        <taxon>Metazoa</taxon>
        <taxon>Ecdysozoa</taxon>
        <taxon>Arthropoda</taxon>
        <taxon>Hexapoda</taxon>
        <taxon>Insecta</taxon>
        <taxon>Pterygota</taxon>
        <taxon>Neoptera</taxon>
        <taxon>Endopterygota</taxon>
        <taxon>Hymenoptera</taxon>
        <taxon>Apocrita</taxon>
        <taxon>Ichneumonoidea</taxon>
        <taxon>Braconidae</taxon>
        <taxon>Euphorinae</taxon>
        <taxon>Microctonus</taxon>
    </lineage>
</organism>
<dbReference type="GO" id="GO:0006412">
    <property type="term" value="P:translation"/>
    <property type="evidence" value="ECO:0007669"/>
    <property type="project" value="InterPro"/>
</dbReference>
<dbReference type="EMBL" id="JAQQBR010001836">
    <property type="protein sequence ID" value="KAK0159648.1"/>
    <property type="molecule type" value="Genomic_DNA"/>
</dbReference>
<keyword evidence="2" id="KW-0689">Ribosomal protein</keyword>
<reference evidence="5" key="2">
    <citation type="submission" date="2023-03" db="EMBL/GenBank/DDBJ databases">
        <authorList>
            <person name="Inwood S.N."/>
            <person name="Skelly J.G."/>
            <person name="Guhlin J."/>
            <person name="Harrop T.W.R."/>
            <person name="Goldson S.G."/>
            <person name="Dearden P.K."/>
        </authorList>
    </citation>
    <scope>NUCLEOTIDE SEQUENCE</scope>
    <source>
        <strain evidence="5">Lincoln</strain>
        <tissue evidence="5">Whole body</tissue>
    </source>
</reference>
<evidence type="ECO:0000256" key="4">
    <source>
        <dbReference type="ARBA" id="ARBA00044129"/>
    </source>
</evidence>
<dbReference type="Proteomes" id="UP001168972">
    <property type="component" value="Unassembled WGS sequence"/>
</dbReference>
<comment type="similarity">
    <text evidence="1">Belongs to the bacterial ribosomal protein bL21 family.</text>
</comment>
<evidence type="ECO:0000313" key="6">
    <source>
        <dbReference type="Proteomes" id="UP001168972"/>
    </source>
</evidence>